<comment type="subcellular location">
    <subcellularLocation>
        <location evidence="13">Cytoplasm</location>
    </subcellularLocation>
</comment>
<evidence type="ECO:0000256" key="8">
    <source>
        <dbReference type="ARBA" id="ARBA00022960"/>
    </source>
</evidence>
<evidence type="ECO:0000256" key="15">
    <source>
        <dbReference type="PIRSR" id="PIRSR039102-2"/>
    </source>
</evidence>
<keyword evidence="7 16" id="KW-0460">Magnesium</keyword>
<dbReference type="Gene3D" id="3.30.470.20">
    <property type="entry name" value="ATP-grasp fold, B domain"/>
    <property type="match status" value="1"/>
</dbReference>
<feature type="binding site" evidence="15">
    <location>
        <begin position="325"/>
        <end position="326"/>
    </location>
    <ligand>
        <name>ATP</name>
        <dbReference type="ChEBI" id="CHEBI:30616"/>
    </ligand>
</feature>
<evidence type="ECO:0000256" key="1">
    <source>
        <dbReference type="ARBA" id="ARBA00001936"/>
    </source>
</evidence>
<evidence type="ECO:0000259" key="18">
    <source>
        <dbReference type="PROSITE" id="PS50975"/>
    </source>
</evidence>
<dbReference type="UniPathway" id="UPA00219"/>
<keyword evidence="4 16" id="KW-0479">Metal-binding</keyword>
<dbReference type="InterPro" id="IPR000291">
    <property type="entry name" value="D-Ala_lig_Van_CS"/>
</dbReference>
<evidence type="ECO:0000256" key="17">
    <source>
        <dbReference type="PROSITE-ProRule" id="PRU00409"/>
    </source>
</evidence>
<dbReference type="PIRSF" id="PIRSF039102">
    <property type="entry name" value="Ddl/VanB"/>
    <property type="match status" value="1"/>
</dbReference>
<evidence type="ECO:0000256" key="5">
    <source>
        <dbReference type="ARBA" id="ARBA00022741"/>
    </source>
</evidence>
<dbReference type="EC" id="6.3.2.4" evidence="13"/>
<dbReference type="PANTHER" id="PTHR23132">
    <property type="entry name" value="D-ALANINE--D-ALANINE LIGASE"/>
    <property type="match status" value="1"/>
</dbReference>
<evidence type="ECO:0000256" key="13">
    <source>
        <dbReference type="HAMAP-Rule" id="MF_00047"/>
    </source>
</evidence>
<dbReference type="AlphaFoldDB" id="A0A1T4LXQ6"/>
<feature type="domain" description="ATP-grasp" evidence="18">
    <location>
        <begin position="140"/>
        <end position="359"/>
    </location>
</feature>
<comment type="cofactor">
    <cofactor evidence="16">
        <name>Mg(2+)</name>
        <dbReference type="ChEBI" id="CHEBI:18420"/>
    </cofactor>
    <cofactor evidence="16">
        <name>Mn(2+)</name>
        <dbReference type="ChEBI" id="CHEBI:29035"/>
    </cofactor>
    <text evidence="16">Binds 2 magnesium or manganese ions per subunit.</text>
</comment>
<dbReference type="OrthoDB" id="9813261at2"/>
<evidence type="ECO:0000256" key="3">
    <source>
        <dbReference type="ARBA" id="ARBA00022598"/>
    </source>
</evidence>
<dbReference type="InterPro" id="IPR011761">
    <property type="entry name" value="ATP-grasp"/>
</dbReference>
<feature type="binding site" evidence="15">
    <location>
        <begin position="221"/>
        <end position="228"/>
    </location>
    <ligand>
        <name>ATP</name>
        <dbReference type="ChEBI" id="CHEBI:30616"/>
    </ligand>
</feature>
<keyword evidence="13" id="KW-0963">Cytoplasm</keyword>
<evidence type="ECO:0000313" key="19">
    <source>
        <dbReference type="EMBL" id="SJZ59244.1"/>
    </source>
</evidence>
<feature type="binding site" evidence="16">
    <location>
        <position position="326"/>
    </location>
    <ligand>
        <name>Mg(2+)</name>
        <dbReference type="ChEBI" id="CHEBI:18420"/>
        <label>1</label>
    </ligand>
</feature>
<feature type="binding site" evidence="16">
    <location>
        <position position="326"/>
    </location>
    <ligand>
        <name>Mg(2+)</name>
        <dbReference type="ChEBI" id="CHEBI:18420"/>
        <label>2</label>
    </ligand>
</feature>
<feature type="binding site" evidence="15">
    <location>
        <position position="136"/>
    </location>
    <ligand>
        <name>ATP</name>
        <dbReference type="ChEBI" id="CHEBI:30616"/>
    </ligand>
</feature>
<evidence type="ECO:0000256" key="14">
    <source>
        <dbReference type="PIRSR" id="PIRSR039102-1"/>
    </source>
</evidence>
<dbReference type="Proteomes" id="UP000190423">
    <property type="component" value="Unassembled WGS sequence"/>
</dbReference>
<evidence type="ECO:0000313" key="20">
    <source>
        <dbReference type="Proteomes" id="UP000190423"/>
    </source>
</evidence>
<dbReference type="PROSITE" id="PS00843">
    <property type="entry name" value="DALA_DALA_LIGASE_1"/>
    <property type="match status" value="1"/>
</dbReference>
<dbReference type="EMBL" id="FUWG01000013">
    <property type="protein sequence ID" value="SJZ59244.1"/>
    <property type="molecule type" value="Genomic_DNA"/>
</dbReference>
<dbReference type="InterPro" id="IPR011127">
    <property type="entry name" value="Dala_Dala_lig_N"/>
</dbReference>
<dbReference type="GO" id="GO:0008716">
    <property type="term" value="F:D-alanine-D-alanine ligase activity"/>
    <property type="evidence" value="ECO:0007669"/>
    <property type="project" value="UniProtKB-UniRule"/>
</dbReference>
<comment type="catalytic activity">
    <reaction evidence="12 13">
        <text>2 D-alanine + ATP = D-alanyl-D-alanine + ADP + phosphate + H(+)</text>
        <dbReference type="Rhea" id="RHEA:11224"/>
        <dbReference type="ChEBI" id="CHEBI:15378"/>
        <dbReference type="ChEBI" id="CHEBI:30616"/>
        <dbReference type="ChEBI" id="CHEBI:43474"/>
        <dbReference type="ChEBI" id="CHEBI:57416"/>
        <dbReference type="ChEBI" id="CHEBI:57822"/>
        <dbReference type="ChEBI" id="CHEBI:456216"/>
        <dbReference type="EC" id="6.3.2.4"/>
    </reaction>
</comment>
<feature type="active site" evidence="14">
    <location>
        <position position="13"/>
    </location>
</feature>
<evidence type="ECO:0000256" key="10">
    <source>
        <dbReference type="ARBA" id="ARBA00023211"/>
    </source>
</evidence>
<dbReference type="InterPro" id="IPR013815">
    <property type="entry name" value="ATP_grasp_subdomain_1"/>
</dbReference>
<dbReference type="PROSITE" id="PS50975">
    <property type="entry name" value="ATP_GRASP"/>
    <property type="match status" value="1"/>
</dbReference>
<feature type="active site" evidence="14">
    <location>
        <position position="191"/>
    </location>
</feature>
<evidence type="ECO:0000256" key="11">
    <source>
        <dbReference type="ARBA" id="ARBA00023316"/>
    </source>
</evidence>
<keyword evidence="20" id="KW-1185">Reference proteome</keyword>
<dbReference type="InterPro" id="IPR011095">
    <property type="entry name" value="Dala_Dala_lig_C"/>
</dbReference>
<feature type="binding site" evidence="15">
    <location>
        <begin position="191"/>
        <end position="192"/>
    </location>
    <ligand>
        <name>ATP</name>
        <dbReference type="ChEBI" id="CHEBI:30616"/>
    </ligand>
</feature>
<keyword evidence="9 13" id="KW-0573">Peptidoglycan synthesis</keyword>
<keyword evidence="6 17" id="KW-0067">ATP-binding</keyword>
<comment type="similarity">
    <text evidence="2 13">Belongs to the D-alanine--D-alanine ligase family.</text>
</comment>
<feature type="binding site" evidence="15">
    <location>
        <begin position="183"/>
        <end position="185"/>
    </location>
    <ligand>
        <name>ATP</name>
        <dbReference type="ChEBI" id="CHEBI:30616"/>
    </ligand>
</feature>
<dbReference type="GO" id="GO:0008360">
    <property type="term" value="P:regulation of cell shape"/>
    <property type="evidence" value="ECO:0007669"/>
    <property type="project" value="UniProtKB-KW"/>
</dbReference>
<feature type="active site" evidence="14">
    <location>
        <position position="337"/>
    </location>
</feature>
<name>A0A1T4LXQ6_TREPO</name>
<evidence type="ECO:0000256" key="6">
    <source>
        <dbReference type="ARBA" id="ARBA00022840"/>
    </source>
</evidence>
<protein>
    <recommendedName>
        <fullName evidence="13">D-alanine--D-alanine ligase</fullName>
        <ecNumber evidence="13">6.3.2.4</ecNumber>
    </recommendedName>
    <alternativeName>
        <fullName evidence="13">D-Ala-D-Ala ligase</fullName>
    </alternativeName>
    <alternativeName>
        <fullName evidence="13">D-alanylalanine synthetase</fullName>
    </alternativeName>
</protein>
<dbReference type="Gene3D" id="3.30.1490.20">
    <property type="entry name" value="ATP-grasp fold, A domain"/>
    <property type="match status" value="1"/>
</dbReference>
<dbReference type="Pfam" id="PF01820">
    <property type="entry name" value="Dala_Dala_lig_N"/>
    <property type="match status" value="1"/>
</dbReference>
<keyword evidence="8 13" id="KW-0133">Cell shape</keyword>
<dbReference type="GO" id="GO:0046872">
    <property type="term" value="F:metal ion binding"/>
    <property type="evidence" value="ECO:0007669"/>
    <property type="project" value="UniProtKB-KW"/>
</dbReference>
<dbReference type="NCBIfam" id="TIGR01205">
    <property type="entry name" value="D_ala_D_alaTIGR"/>
    <property type="match status" value="1"/>
</dbReference>
<evidence type="ECO:0000256" key="4">
    <source>
        <dbReference type="ARBA" id="ARBA00022723"/>
    </source>
</evidence>
<dbReference type="PROSITE" id="PS00844">
    <property type="entry name" value="DALA_DALA_LIGASE_2"/>
    <property type="match status" value="1"/>
</dbReference>
<keyword evidence="11 13" id="KW-0961">Cell wall biogenesis/degradation</keyword>
<dbReference type="InterPro" id="IPR016185">
    <property type="entry name" value="PreATP-grasp_dom_sf"/>
</dbReference>
<keyword evidence="10 16" id="KW-0464">Manganese</keyword>
<evidence type="ECO:0000256" key="12">
    <source>
        <dbReference type="ARBA" id="ARBA00047614"/>
    </source>
</evidence>
<dbReference type="InterPro" id="IPR005905">
    <property type="entry name" value="D_ala_D_ala"/>
</dbReference>
<dbReference type="Pfam" id="PF07478">
    <property type="entry name" value="Dala_Dala_lig_C"/>
    <property type="match status" value="1"/>
</dbReference>
<evidence type="ECO:0000256" key="7">
    <source>
        <dbReference type="ARBA" id="ARBA00022842"/>
    </source>
</evidence>
<dbReference type="RefSeq" id="WP_078933706.1">
    <property type="nucleotide sequence ID" value="NZ_FUWG01000013.1"/>
</dbReference>
<keyword evidence="3 13" id="KW-0436">Ligase</keyword>
<feature type="binding site" evidence="16">
    <location>
        <position position="312"/>
    </location>
    <ligand>
        <name>Mg(2+)</name>
        <dbReference type="ChEBI" id="CHEBI:18420"/>
        <label>1</label>
    </ligand>
</feature>
<organism evidence="19 20">
    <name type="scientific">Treponema porcinum</name>
    <dbReference type="NCBI Taxonomy" id="261392"/>
    <lineage>
        <taxon>Bacteria</taxon>
        <taxon>Pseudomonadati</taxon>
        <taxon>Spirochaetota</taxon>
        <taxon>Spirochaetia</taxon>
        <taxon>Spirochaetales</taxon>
        <taxon>Treponemataceae</taxon>
        <taxon>Treponema</taxon>
    </lineage>
</organism>
<evidence type="ECO:0000256" key="2">
    <source>
        <dbReference type="ARBA" id="ARBA00010871"/>
    </source>
</evidence>
<dbReference type="GeneID" id="78317038"/>
<dbReference type="NCBIfam" id="NF002528">
    <property type="entry name" value="PRK01966.1-4"/>
    <property type="match status" value="1"/>
</dbReference>
<dbReference type="SUPFAM" id="SSF56059">
    <property type="entry name" value="Glutathione synthetase ATP-binding domain-like"/>
    <property type="match status" value="1"/>
</dbReference>
<comment type="cofactor">
    <cofactor evidence="1">
        <name>Mn(2+)</name>
        <dbReference type="ChEBI" id="CHEBI:29035"/>
    </cofactor>
</comment>
<evidence type="ECO:0000256" key="16">
    <source>
        <dbReference type="PIRSR" id="PIRSR039102-3"/>
    </source>
</evidence>
<dbReference type="STRING" id="261392.SAMN02745149_01757"/>
<proteinExistence type="inferred from homology"/>
<accession>A0A1T4LXQ6</accession>
<evidence type="ECO:0000256" key="9">
    <source>
        <dbReference type="ARBA" id="ARBA00022984"/>
    </source>
</evidence>
<feature type="binding site" evidence="16">
    <location>
        <position position="328"/>
    </location>
    <ligand>
        <name>Mg(2+)</name>
        <dbReference type="ChEBI" id="CHEBI:18420"/>
        <label>2</label>
    </ligand>
</feature>
<dbReference type="SUPFAM" id="SSF52440">
    <property type="entry name" value="PreATP-grasp domain"/>
    <property type="match status" value="1"/>
</dbReference>
<dbReference type="PANTHER" id="PTHR23132:SF25">
    <property type="entry name" value="D-ALANINE--D-ALANINE LIGASE A"/>
    <property type="match status" value="1"/>
</dbReference>
<dbReference type="Gene3D" id="3.40.50.20">
    <property type="match status" value="1"/>
</dbReference>
<comment type="pathway">
    <text evidence="13">Cell wall biogenesis; peptidoglycan biosynthesis.</text>
</comment>
<dbReference type="GO" id="GO:0009252">
    <property type="term" value="P:peptidoglycan biosynthetic process"/>
    <property type="evidence" value="ECO:0007669"/>
    <property type="project" value="UniProtKB-UniRule"/>
</dbReference>
<reference evidence="19 20" key="1">
    <citation type="submission" date="2017-02" db="EMBL/GenBank/DDBJ databases">
        <authorList>
            <person name="Peterson S.W."/>
        </authorList>
    </citation>
    <scope>NUCLEOTIDE SEQUENCE [LARGE SCALE GENOMIC DNA]</scope>
    <source>
        <strain evidence="19 20">ATCC BAA-908</strain>
    </source>
</reference>
<dbReference type="GO" id="GO:0071555">
    <property type="term" value="P:cell wall organization"/>
    <property type="evidence" value="ECO:0007669"/>
    <property type="project" value="UniProtKB-KW"/>
</dbReference>
<dbReference type="GO" id="GO:0005829">
    <property type="term" value="C:cytosol"/>
    <property type="evidence" value="ECO:0007669"/>
    <property type="project" value="TreeGrafter"/>
</dbReference>
<dbReference type="HAMAP" id="MF_00047">
    <property type="entry name" value="Dala_Dala_lig"/>
    <property type="match status" value="1"/>
</dbReference>
<keyword evidence="5 15" id="KW-0547">Nucleotide-binding</keyword>
<dbReference type="GO" id="GO:0005524">
    <property type="term" value="F:ATP binding"/>
    <property type="evidence" value="ECO:0007669"/>
    <property type="project" value="UniProtKB-UniRule"/>
</dbReference>
<sequence>MNIAIIYGGRSGEHEISLISAAAIARAVGKNHSVTLIGITKKGEWYLQDSEEYERICKEQDSPLTITEKPENAISVIPAGKKNAFRTADKTLSIDVVFPALHGTYGEDGTIQGLLDMADIAYVGCSTMSSSLTMDKEKTKLVAEASGIKVVPYICMKRCDLNDSQRYDEMFQRAIDTLGFPLFIKPCCAGSSNGGSKAQTPKEFSFALMEAFSWDDKVLIEKAINAKEVECSVTGNSVTAATGSETDSVKAYIPGEILPTHTFYDFDAKYNDPDGAKLKIPADISADMIETVRSTAVKIYKAMDGSGLSRVDFFIDRDTNELYFNEINTMPGFTPISMFPKMCGEAGLDFPQLTNLLIDEAVSRHSEKSKLQTSR</sequence>
<gene>
    <name evidence="13" type="primary">ddl</name>
    <name evidence="19" type="ORF">SAMN02745149_01757</name>
</gene>
<comment type="function">
    <text evidence="13">Cell wall formation.</text>
</comment>